<name>A0ACB9JUT4_9ASTR</name>
<sequence>MDAIEYLDSVRNAHPELSDWCNTLSDFYQRKLWYDLTSKLDQFTVLPVLQTGDNLIQLYHNFIIHFELKIMPLMLAHFAVRVSSQYPEDEAGINFLKRVIEKLQSTKEKYLEGPILYINMQIAFFYLRKQDHKECKNLLDNGDTTLNSMAGIDPCVYAHYYWVSCQYHMFLQDPAEFHKNAILFLKYASMESLPDLQKRFITFHTFITAMLGDNIYNFGELLEHPILLDLYDSYYLSIPSKDRTIPLTIIAEHMELTVKDVEHLLMKSLSAHLIEGMIDEVDGTVHVTRVQPRVLGINQIEYLRQRLANWLGKVQWVILSVETGTPEFVAL</sequence>
<evidence type="ECO:0000313" key="2">
    <source>
        <dbReference type="Proteomes" id="UP001056120"/>
    </source>
</evidence>
<dbReference type="Proteomes" id="UP001056120">
    <property type="component" value="Linkage Group LG02"/>
</dbReference>
<reference evidence="1 2" key="2">
    <citation type="journal article" date="2022" name="Mol. Ecol. Resour.">
        <title>The genomes of chicory, endive, great burdock and yacon provide insights into Asteraceae paleo-polyploidization history and plant inulin production.</title>
        <authorList>
            <person name="Fan W."/>
            <person name="Wang S."/>
            <person name="Wang H."/>
            <person name="Wang A."/>
            <person name="Jiang F."/>
            <person name="Liu H."/>
            <person name="Zhao H."/>
            <person name="Xu D."/>
            <person name="Zhang Y."/>
        </authorList>
    </citation>
    <scope>NUCLEOTIDE SEQUENCE [LARGE SCALE GENOMIC DNA]</scope>
    <source>
        <strain evidence="2">cv. Yunnan</strain>
        <tissue evidence="1">Leaves</tissue>
    </source>
</reference>
<organism evidence="1 2">
    <name type="scientific">Smallanthus sonchifolius</name>
    <dbReference type="NCBI Taxonomy" id="185202"/>
    <lineage>
        <taxon>Eukaryota</taxon>
        <taxon>Viridiplantae</taxon>
        <taxon>Streptophyta</taxon>
        <taxon>Embryophyta</taxon>
        <taxon>Tracheophyta</taxon>
        <taxon>Spermatophyta</taxon>
        <taxon>Magnoliopsida</taxon>
        <taxon>eudicotyledons</taxon>
        <taxon>Gunneridae</taxon>
        <taxon>Pentapetalae</taxon>
        <taxon>asterids</taxon>
        <taxon>campanulids</taxon>
        <taxon>Asterales</taxon>
        <taxon>Asteraceae</taxon>
        <taxon>Asteroideae</taxon>
        <taxon>Heliantheae alliance</taxon>
        <taxon>Millerieae</taxon>
        <taxon>Smallanthus</taxon>
    </lineage>
</organism>
<accession>A0ACB9JUT4</accession>
<keyword evidence="2" id="KW-1185">Reference proteome</keyword>
<protein>
    <submittedName>
        <fullName evidence="1">Uncharacterized protein</fullName>
    </submittedName>
</protein>
<proteinExistence type="predicted"/>
<comment type="caution">
    <text evidence="1">The sequence shown here is derived from an EMBL/GenBank/DDBJ whole genome shotgun (WGS) entry which is preliminary data.</text>
</comment>
<gene>
    <name evidence="1" type="ORF">L1987_05226</name>
</gene>
<dbReference type="EMBL" id="CM042019">
    <property type="protein sequence ID" value="KAI3823785.1"/>
    <property type="molecule type" value="Genomic_DNA"/>
</dbReference>
<reference evidence="2" key="1">
    <citation type="journal article" date="2022" name="Mol. Ecol. Resour.">
        <title>The genomes of chicory, endive, great burdock and yacon provide insights into Asteraceae palaeo-polyploidization history and plant inulin production.</title>
        <authorList>
            <person name="Fan W."/>
            <person name="Wang S."/>
            <person name="Wang H."/>
            <person name="Wang A."/>
            <person name="Jiang F."/>
            <person name="Liu H."/>
            <person name="Zhao H."/>
            <person name="Xu D."/>
            <person name="Zhang Y."/>
        </authorList>
    </citation>
    <scope>NUCLEOTIDE SEQUENCE [LARGE SCALE GENOMIC DNA]</scope>
    <source>
        <strain evidence="2">cv. Yunnan</strain>
    </source>
</reference>
<evidence type="ECO:0000313" key="1">
    <source>
        <dbReference type="EMBL" id="KAI3823785.1"/>
    </source>
</evidence>